<comment type="caution">
    <text evidence="2">The sequence shown here is derived from an EMBL/GenBank/DDBJ whole genome shotgun (WGS) entry which is preliminary data.</text>
</comment>
<dbReference type="Proteomes" id="UP000549394">
    <property type="component" value="Unassembled WGS sequence"/>
</dbReference>
<sequence length="210" mass="24570">MSFVTADRSSLETNLVKLIEDQLDTYLLSFERIDGLFILADRSKRLRTITFHVEKDYSERSTSKQADNFMKLPKQYLTHVKDALVDRIDTFFACLLNDPSSRIYLTSYMYIRLNNCSSESSSSENWMDLLIREDNRNIEKISLPKPDNYENKLENSSTTQVEDENVTKEDDSYDDIIVLEGPPKKTEMIYICDEENHHTNVYNSSIENEF</sequence>
<proteinExistence type="predicted"/>
<organism evidence="2 3">
    <name type="scientific">Dimorphilus gyrociliatus</name>
    <dbReference type="NCBI Taxonomy" id="2664684"/>
    <lineage>
        <taxon>Eukaryota</taxon>
        <taxon>Metazoa</taxon>
        <taxon>Spiralia</taxon>
        <taxon>Lophotrochozoa</taxon>
        <taxon>Annelida</taxon>
        <taxon>Polychaeta</taxon>
        <taxon>Polychaeta incertae sedis</taxon>
        <taxon>Dinophilidae</taxon>
        <taxon>Dimorphilus</taxon>
    </lineage>
</organism>
<gene>
    <name evidence="2" type="ORF">DGYR_LOCUS4213</name>
</gene>
<dbReference type="AlphaFoldDB" id="A0A7I8VJ91"/>
<evidence type="ECO:0000256" key="1">
    <source>
        <dbReference type="SAM" id="MobiDB-lite"/>
    </source>
</evidence>
<keyword evidence="3" id="KW-1185">Reference proteome</keyword>
<feature type="region of interest" description="Disordered" evidence="1">
    <location>
        <begin position="146"/>
        <end position="169"/>
    </location>
</feature>
<accession>A0A7I8VJ91</accession>
<reference evidence="2 3" key="1">
    <citation type="submission" date="2020-08" db="EMBL/GenBank/DDBJ databases">
        <authorList>
            <person name="Hejnol A."/>
        </authorList>
    </citation>
    <scope>NUCLEOTIDE SEQUENCE [LARGE SCALE GENOMIC DNA]</scope>
</reference>
<protein>
    <submittedName>
        <fullName evidence="2">Uncharacterized protein</fullName>
    </submittedName>
</protein>
<name>A0A7I8VJ91_9ANNE</name>
<evidence type="ECO:0000313" key="2">
    <source>
        <dbReference type="EMBL" id="CAD5115472.1"/>
    </source>
</evidence>
<dbReference type="EMBL" id="CAJFCJ010000006">
    <property type="protein sequence ID" value="CAD5115472.1"/>
    <property type="molecule type" value="Genomic_DNA"/>
</dbReference>
<evidence type="ECO:0000313" key="3">
    <source>
        <dbReference type="Proteomes" id="UP000549394"/>
    </source>
</evidence>